<reference evidence="1" key="1">
    <citation type="submission" date="2014-11" db="EMBL/GenBank/DDBJ databases">
        <authorList>
            <person name="Amaro Gonzalez C."/>
        </authorList>
    </citation>
    <scope>NUCLEOTIDE SEQUENCE</scope>
</reference>
<accession>A0A0E9VIN9</accession>
<name>A0A0E9VIN9_ANGAN</name>
<proteinExistence type="predicted"/>
<organism evidence="1">
    <name type="scientific">Anguilla anguilla</name>
    <name type="common">European freshwater eel</name>
    <name type="synonym">Muraena anguilla</name>
    <dbReference type="NCBI Taxonomy" id="7936"/>
    <lineage>
        <taxon>Eukaryota</taxon>
        <taxon>Metazoa</taxon>
        <taxon>Chordata</taxon>
        <taxon>Craniata</taxon>
        <taxon>Vertebrata</taxon>
        <taxon>Euteleostomi</taxon>
        <taxon>Actinopterygii</taxon>
        <taxon>Neopterygii</taxon>
        <taxon>Teleostei</taxon>
        <taxon>Anguilliformes</taxon>
        <taxon>Anguillidae</taxon>
        <taxon>Anguilla</taxon>
    </lineage>
</organism>
<evidence type="ECO:0000313" key="1">
    <source>
        <dbReference type="EMBL" id="JAH77103.1"/>
    </source>
</evidence>
<reference evidence="1" key="2">
    <citation type="journal article" date="2015" name="Fish Shellfish Immunol.">
        <title>Early steps in the European eel (Anguilla anguilla)-Vibrio vulnificus interaction in the gills: Role of the RtxA13 toxin.</title>
        <authorList>
            <person name="Callol A."/>
            <person name="Pajuelo D."/>
            <person name="Ebbesson L."/>
            <person name="Teles M."/>
            <person name="MacKenzie S."/>
            <person name="Amaro C."/>
        </authorList>
    </citation>
    <scope>NUCLEOTIDE SEQUENCE</scope>
</reference>
<dbReference type="EMBL" id="GBXM01031474">
    <property type="protein sequence ID" value="JAH77103.1"/>
    <property type="molecule type" value="Transcribed_RNA"/>
</dbReference>
<sequence>MCSAQSCLRALVRVKLGINKSGETGPQFASSESNVEVVNCHAFA</sequence>
<protein>
    <submittedName>
        <fullName evidence="1">Uncharacterized protein</fullName>
    </submittedName>
</protein>
<dbReference type="AlphaFoldDB" id="A0A0E9VIN9"/>